<evidence type="ECO:0000256" key="2">
    <source>
        <dbReference type="SAM" id="Phobius"/>
    </source>
</evidence>
<name>A0AAV8QJF0_ENSVE</name>
<feature type="compositionally biased region" description="Low complexity" evidence="1">
    <location>
        <begin position="64"/>
        <end position="79"/>
    </location>
</feature>
<dbReference type="Proteomes" id="UP001222027">
    <property type="component" value="Unassembled WGS sequence"/>
</dbReference>
<reference evidence="3 4" key="1">
    <citation type="submission" date="2022-12" db="EMBL/GenBank/DDBJ databases">
        <title>Chromosome-scale assembly of the Ensete ventricosum genome.</title>
        <authorList>
            <person name="Dussert Y."/>
            <person name="Stocks J."/>
            <person name="Wendawek A."/>
            <person name="Woldeyes F."/>
            <person name="Nichols R.A."/>
            <person name="Borrell J.S."/>
        </authorList>
    </citation>
    <scope>NUCLEOTIDE SEQUENCE [LARGE SCALE GENOMIC DNA]</scope>
    <source>
        <strain evidence="4">cv. Maze</strain>
        <tissue evidence="3">Seeds</tissue>
    </source>
</reference>
<evidence type="ECO:0000256" key="1">
    <source>
        <dbReference type="SAM" id="MobiDB-lite"/>
    </source>
</evidence>
<dbReference type="PANTHER" id="PTHR36801:SF3">
    <property type="entry name" value="OS06G0150300 PROTEIN"/>
    <property type="match status" value="1"/>
</dbReference>
<organism evidence="3 4">
    <name type="scientific">Ensete ventricosum</name>
    <name type="common">Abyssinian banana</name>
    <name type="synonym">Musa ensete</name>
    <dbReference type="NCBI Taxonomy" id="4639"/>
    <lineage>
        <taxon>Eukaryota</taxon>
        <taxon>Viridiplantae</taxon>
        <taxon>Streptophyta</taxon>
        <taxon>Embryophyta</taxon>
        <taxon>Tracheophyta</taxon>
        <taxon>Spermatophyta</taxon>
        <taxon>Magnoliopsida</taxon>
        <taxon>Liliopsida</taxon>
        <taxon>Zingiberales</taxon>
        <taxon>Musaceae</taxon>
        <taxon>Ensete</taxon>
    </lineage>
</organism>
<feature type="region of interest" description="Disordered" evidence="1">
    <location>
        <begin position="42"/>
        <end position="95"/>
    </location>
</feature>
<dbReference type="AlphaFoldDB" id="A0AAV8QJF0"/>
<keyword evidence="2" id="KW-0472">Membrane</keyword>
<feature type="compositionally biased region" description="Basic and acidic residues" evidence="1">
    <location>
        <begin position="132"/>
        <end position="144"/>
    </location>
</feature>
<accession>A0AAV8QJF0</accession>
<feature type="compositionally biased region" description="Basic residues" evidence="1">
    <location>
        <begin position="184"/>
        <end position="194"/>
    </location>
</feature>
<keyword evidence="2" id="KW-0812">Transmembrane</keyword>
<protein>
    <submittedName>
        <fullName evidence="3">Uncharacterized protein</fullName>
    </submittedName>
</protein>
<evidence type="ECO:0000313" key="3">
    <source>
        <dbReference type="EMBL" id="KAJ8480304.1"/>
    </source>
</evidence>
<feature type="transmembrane region" description="Helical" evidence="2">
    <location>
        <begin position="20"/>
        <end position="40"/>
    </location>
</feature>
<feature type="region of interest" description="Disordered" evidence="1">
    <location>
        <begin position="126"/>
        <end position="212"/>
    </location>
</feature>
<proteinExistence type="predicted"/>
<dbReference type="EMBL" id="JAQQAF010000006">
    <property type="protein sequence ID" value="KAJ8480304.1"/>
    <property type="molecule type" value="Genomic_DNA"/>
</dbReference>
<keyword evidence="2" id="KW-1133">Transmembrane helix</keyword>
<evidence type="ECO:0000313" key="4">
    <source>
        <dbReference type="Proteomes" id="UP001222027"/>
    </source>
</evidence>
<keyword evidence="4" id="KW-1185">Reference proteome</keyword>
<sequence>MGRSLPFPLEAHTLIHSALFISLVVAWVAAAIVVVVSLCAQRKPPNDPPSASPPSPKNESVAKPASETTPTPTVEATTEQGEGEPHQETQEEQVTVIEMTPDVATHGPIPPSTVLPASASKRKLSLSFGKGLPEKIRTSRRERSGNGGGDAEDSIWKKTIILGEKCKVSSDDEEEEVASEKGNRQKHYHPRTPRSRQTSRTNSFAYPDETPS</sequence>
<dbReference type="PANTHER" id="PTHR36801">
    <property type="entry name" value="OS06G0150200 PROTEIN"/>
    <property type="match status" value="1"/>
</dbReference>
<gene>
    <name evidence="3" type="ORF">OPV22_024031</name>
</gene>
<comment type="caution">
    <text evidence="3">The sequence shown here is derived from an EMBL/GenBank/DDBJ whole genome shotgun (WGS) entry which is preliminary data.</text>
</comment>
<feature type="compositionally biased region" description="Pro residues" evidence="1">
    <location>
        <begin position="46"/>
        <end position="56"/>
    </location>
</feature>